<dbReference type="InterPro" id="IPR050211">
    <property type="entry name" value="FOX_domain-containing"/>
</dbReference>
<accession>A0A0N4UNI1</accession>
<dbReference type="PRINTS" id="PR00053">
    <property type="entry name" value="FORKHEAD"/>
</dbReference>
<proteinExistence type="predicted"/>
<dbReference type="GO" id="GO:0000981">
    <property type="term" value="F:DNA-binding transcription factor activity, RNA polymerase II-specific"/>
    <property type="evidence" value="ECO:0007669"/>
    <property type="project" value="TreeGrafter"/>
</dbReference>
<dbReference type="InterPro" id="IPR018122">
    <property type="entry name" value="TF_fork_head_CS_1"/>
</dbReference>
<evidence type="ECO:0000256" key="5">
    <source>
        <dbReference type="ARBA" id="ARBA00023242"/>
    </source>
</evidence>
<protein>
    <submittedName>
        <fullName evidence="11">Fork-head domain-containing protein</fullName>
    </submittedName>
</protein>
<dbReference type="GO" id="GO:0005634">
    <property type="term" value="C:nucleus"/>
    <property type="evidence" value="ECO:0007669"/>
    <property type="project" value="UniProtKB-SubCell"/>
</dbReference>
<dbReference type="AlphaFoldDB" id="A0A0N4UNI1"/>
<dbReference type="SUPFAM" id="SSF46785">
    <property type="entry name" value="Winged helix' DNA-binding domain"/>
    <property type="match status" value="1"/>
</dbReference>
<dbReference type="FunFam" id="1.10.10.10:FF:000082">
    <property type="entry name" value="forkhead box protein B2"/>
    <property type="match status" value="1"/>
</dbReference>
<keyword evidence="2" id="KW-0805">Transcription regulation</keyword>
<feature type="domain" description="Fork-head" evidence="7">
    <location>
        <begin position="30"/>
        <end position="124"/>
    </location>
</feature>
<reference evidence="8 10" key="2">
    <citation type="submission" date="2018-11" db="EMBL/GenBank/DDBJ databases">
        <authorList>
            <consortium name="Pathogen Informatics"/>
        </authorList>
    </citation>
    <scope>NUCLEOTIDE SEQUENCE [LARGE SCALE GENOMIC DNA]</scope>
</reference>
<dbReference type="STRING" id="318479.A0A0N4UNI1"/>
<evidence type="ECO:0000313" key="9">
    <source>
        <dbReference type="Proteomes" id="UP000038040"/>
    </source>
</evidence>
<dbReference type="CDD" id="cd20016">
    <property type="entry name" value="FH_FOXB"/>
    <property type="match status" value="1"/>
</dbReference>
<keyword evidence="5 6" id="KW-0539">Nucleus</keyword>
<dbReference type="Proteomes" id="UP000038040">
    <property type="component" value="Unplaced"/>
</dbReference>
<evidence type="ECO:0000313" key="11">
    <source>
        <dbReference type="WBParaSite" id="DME_0000946301-mRNA-1"/>
    </source>
</evidence>
<keyword evidence="4" id="KW-0804">Transcription</keyword>
<dbReference type="InterPro" id="IPR036390">
    <property type="entry name" value="WH_DNA-bd_sf"/>
</dbReference>
<comment type="subcellular location">
    <subcellularLocation>
        <location evidence="1 6">Nucleus</location>
    </subcellularLocation>
</comment>
<name>A0A0N4UNI1_DRAME</name>
<dbReference type="Gene3D" id="1.10.10.10">
    <property type="entry name" value="Winged helix-like DNA-binding domain superfamily/Winged helix DNA-binding domain"/>
    <property type="match status" value="1"/>
</dbReference>
<dbReference type="InterPro" id="IPR030456">
    <property type="entry name" value="TF_fork_head_CS_2"/>
</dbReference>
<gene>
    <name evidence="8" type="ORF">DME_LOCUS3163</name>
</gene>
<evidence type="ECO:0000259" key="7">
    <source>
        <dbReference type="PROSITE" id="PS50039"/>
    </source>
</evidence>
<dbReference type="PROSITE" id="PS00658">
    <property type="entry name" value="FORK_HEAD_2"/>
    <property type="match status" value="1"/>
</dbReference>
<evidence type="ECO:0000313" key="10">
    <source>
        <dbReference type="Proteomes" id="UP000274756"/>
    </source>
</evidence>
<dbReference type="GO" id="GO:0009653">
    <property type="term" value="P:anatomical structure morphogenesis"/>
    <property type="evidence" value="ECO:0007669"/>
    <property type="project" value="TreeGrafter"/>
</dbReference>
<evidence type="ECO:0000256" key="2">
    <source>
        <dbReference type="ARBA" id="ARBA00023015"/>
    </source>
</evidence>
<evidence type="ECO:0000256" key="4">
    <source>
        <dbReference type="ARBA" id="ARBA00023163"/>
    </source>
</evidence>
<sequence length="214" mass="25293">MIFLTHLETLIKLSLLSVKQWTIFDSSLQKPPYSYIWLTYMAIQNSDEKMLPLTEIYKFIMDKFPFYRKNTQRWQNSLRHNLSFNDCFVKIPRRADRPGKGSYWAVHPKALGMFENGSCLRRRKRFKIHQGCSTNEEFGRDQPKLSYPTANFPWIFPSQSLMTHTLFDPQQFFFHKNNFLLLPQYASNHIISRTPTPRPNCNSFTIASILSIPT</sequence>
<dbReference type="PANTHER" id="PTHR11829">
    <property type="entry name" value="FORKHEAD BOX PROTEIN"/>
    <property type="match status" value="1"/>
</dbReference>
<dbReference type="PANTHER" id="PTHR11829:SF377">
    <property type="entry name" value="FORK HEAD DOMAIN-CONTAINING PROTEIN FD4-RELATED"/>
    <property type="match status" value="1"/>
</dbReference>
<evidence type="ECO:0000313" key="8">
    <source>
        <dbReference type="EMBL" id="VDN53190.1"/>
    </source>
</evidence>
<organism evidence="9 11">
    <name type="scientific">Dracunculus medinensis</name>
    <name type="common">Guinea worm</name>
    <dbReference type="NCBI Taxonomy" id="318479"/>
    <lineage>
        <taxon>Eukaryota</taxon>
        <taxon>Metazoa</taxon>
        <taxon>Ecdysozoa</taxon>
        <taxon>Nematoda</taxon>
        <taxon>Chromadorea</taxon>
        <taxon>Rhabditida</taxon>
        <taxon>Spirurina</taxon>
        <taxon>Dracunculoidea</taxon>
        <taxon>Dracunculidae</taxon>
        <taxon>Dracunculus</taxon>
    </lineage>
</organism>
<dbReference type="PROSITE" id="PS50039">
    <property type="entry name" value="FORK_HEAD_3"/>
    <property type="match status" value="1"/>
</dbReference>
<reference evidence="11" key="1">
    <citation type="submission" date="2017-02" db="UniProtKB">
        <authorList>
            <consortium name="WormBaseParasite"/>
        </authorList>
    </citation>
    <scope>IDENTIFICATION</scope>
</reference>
<dbReference type="Pfam" id="PF00250">
    <property type="entry name" value="Forkhead"/>
    <property type="match status" value="1"/>
</dbReference>
<dbReference type="InterPro" id="IPR001766">
    <property type="entry name" value="Fork_head_dom"/>
</dbReference>
<feature type="DNA-binding region" description="Fork-head" evidence="6">
    <location>
        <begin position="30"/>
        <end position="124"/>
    </location>
</feature>
<evidence type="ECO:0000256" key="3">
    <source>
        <dbReference type="ARBA" id="ARBA00023125"/>
    </source>
</evidence>
<dbReference type="EMBL" id="UYYG01000110">
    <property type="protein sequence ID" value="VDN53190.1"/>
    <property type="molecule type" value="Genomic_DNA"/>
</dbReference>
<evidence type="ECO:0000256" key="6">
    <source>
        <dbReference type="PROSITE-ProRule" id="PRU00089"/>
    </source>
</evidence>
<dbReference type="Proteomes" id="UP000274756">
    <property type="component" value="Unassembled WGS sequence"/>
</dbReference>
<evidence type="ECO:0000256" key="1">
    <source>
        <dbReference type="ARBA" id="ARBA00004123"/>
    </source>
</evidence>
<dbReference type="SMART" id="SM00339">
    <property type="entry name" value="FH"/>
    <property type="match status" value="1"/>
</dbReference>
<dbReference type="OrthoDB" id="5954824at2759"/>
<dbReference type="InterPro" id="IPR036388">
    <property type="entry name" value="WH-like_DNA-bd_sf"/>
</dbReference>
<dbReference type="PROSITE" id="PS00657">
    <property type="entry name" value="FORK_HEAD_1"/>
    <property type="match status" value="1"/>
</dbReference>
<dbReference type="GO" id="GO:0000978">
    <property type="term" value="F:RNA polymerase II cis-regulatory region sequence-specific DNA binding"/>
    <property type="evidence" value="ECO:0007669"/>
    <property type="project" value="TreeGrafter"/>
</dbReference>
<keyword evidence="10" id="KW-1185">Reference proteome</keyword>
<dbReference type="GO" id="GO:0030154">
    <property type="term" value="P:cell differentiation"/>
    <property type="evidence" value="ECO:0007669"/>
    <property type="project" value="TreeGrafter"/>
</dbReference>
<dbReference type="WBParaSite" id="DME_0000946301-mRNA-1">
    <property type="protein sequence ID" value="DME_0000946301-mRNA-1"/>
    <property type="gene ID" value="DME_0000946301"/>
</dbReference>
<keyword evidence="3 6" id="KW-0238">DNA-binding</keyword>